<evidence type="ECO:0000313" key="1">
    <source>
        <dbReference type="EMBL" id="OUC97865.1"/>
    </source>
</evidence>
<gene>
    <name evidence="1" type="ORF">CA984_09465</name>
</gene>
<reference evidence="1 2" key="1">
    <citation type="submission" date="2017-05" db="EMBL/GenBank/DDBJ databases">
        <title>Biotechnological potential of actinobacteria isolated from South African environments.</title>
        <authorList>
            <person name="Le Roes-Hill M."/>
            <person name="Prins A."/>
            <person name="Durrell K.A."/>
        </authorList>
    </citation>
    <scope>NUCLEOTIDE SEQUENCE [LARGE SCALE GENOMIC DNA]</scope>
    <source>
        <strain evidence="1">M26</strain>
    </source>
</reference>
<proteinExistence type="predicted"/>
<dbReference type="SUPFAM" id="SSF160424">
    <property type="entry name" value="BH3703-like"/>
    <property type="match status" value="1"/>
</dbReference>
<comment type="caution">
    <text evidence="1">The sequence shown here is derived from an EMBL/GenBank/DDBJ whole genome shotgun (WGS) entry which is preliminary data.</text>
</comment>
<organism evidence="1 2">
    <name type="scientific">Streptosporangium minutum</name>
    <dbReference type="NCBI Taxonomy" id="569862"/>
    <lineage>
        <taxon>Bacteria</taxon>
        <taxon>Bacillati</taxon>
        <taxon>Actinomycetota</taxon>
        <taxon>Actinomycetes</taxon>
        <taxon>Streptosporangiales</taxon>
        <taxon>Streptosporangiaceae</taxon>
        <taxon>Streptosporangium</taxon>
    </lineage>
</organism>
<sequence>MVSMSSDLTHELCIEIGRTVRASAPDGWQEVDILRCQLGTFGITAITYRMADGSQQIRDGKDLGDLFHQLKVAEYRPSEGTWFVCRLGYSLRGKSYDSMMETFSMESPFSQDYTAMMPPAFGMELPFAQDIEVPAWAYVEELTMFPRRLDLTPSWMCAAWPEGVPLPEGDSTLTSPVDSEPGSAWPPLGTMVARTAGRDEDPETIVFGMAEHEDGTGNALIFMMSTEEPDEQEIGLGMDTYCIVREDQAGTTYGGVTHCGIGSGRLTFHFTSEAAKELNVEPVVRIDLQIDDDSIVLLRSSLREILLSGRRDQHPLGMHL</sequence>
<accession>A0A243RS72</accession>
<dbReference type="Pfam" id="PF15588">
    <property type="entry name" value="Imm10"/>
    <property type="match status" value="1"/>
</dbReference>
<keyword evidence="2" id="KW-1185">Reference proteome</keyword>
<dbReference type="InterPro" id="IPR028962">
    <property type="entry name" value="Imm10"/>
</dbReference>
<dbReference type="AlphaFoldDB" id="A0A243RS72"/>
<dbReference type="InterPro" id="IPR036170">
    <property type="entry name" value="YezG-like_sf"/>
</dbReference>
<name>A0A243RS72_9ACTN</name>
<dbReference type="Proteomes" id="UP000194761">
    <property type="component" value="Unassembled WGS sequence"/>
</dbReference>
<protein>
    <submittedName>
        <fullName evidence="1">Uncharacterized protein</fullName>
    </submittedName>
</protein>
<evidence type="ECO:0000313" key="2">
    <source>
        <dbReference type="Proteomes" id="UP000194761"/>
    </source>
</evidence>
<dbReference type="EMBL" id="NGFP01000030">
    <property type="protein sequence ID" value="OUC97865.1"/>
    <property type="molecule type" value="Genomic_DNA"/>
</dbReference>